<feature type="transmembrane region" description="Helical" evidence="2">
    <location>
        <begin position="548"/>
        <end position="572"/>
    </location>
</feature>
<keyword evidence="2" id="KW-0812">Transmembrane</keyword>
<dbReference type="EMBL" id="AP023174">
    <property type="protein sequence ID" value="BCF90116.1"/>
    <property type="molecule type" value="Genomic_DNA"/>
</dbReference>
<feature type="transmembrane region" description="Helical" evidence="2">
    <location>
        <begin position="593"/>
        <end position="621"/>
    </location>
</feature>
<protein>
    <submittedName>
        <fullName evidence="4">Membrane protein</fullName>
    </submittedName>
</protein>
<dbReference type="InterPro" id="IPR027628">
    <property type="entry name" value="DotA_TraY"/>
</dbReference>
<proteinExistence type="predicted"/>
<evidence type="ECO:0000256" key="1">
    <source>
        <dbReference type="SAM" id="MobiDB-lite"/>
    </source>
</evidence>
<feature type="transmembrane region" description="Helical" evidence="2">
    <location>
        <begin position="520"/>
        <end position="542"/>
    </location>
</feature>
<feature type="compositionally biased region" description="Basic and acidic residues" evidence="1">
    <location>
        <begin position="723"/>
        <end position="735"/>
    </location>
</feature>
<reference evidence="4 5" key="1">
    <citation type="journal article" date="2020" name="Genes (Basel)">
        <title>Genomic Comparison of Insect Gut Symbionts from Divergent Burkholderia Subclades.</title>
        <authorList>
            <person name="Takeshita K."/>
            <person name="Kikuchi Y."/>
        </authorList>
    </citation>
    <scope>NUCLEOTIDE SEQUENCE [LARGE SCALE GENOMIC DNA]</scope>
    <source>
        <strain evidence="4 5">PGU16</strain>
    </source>
</reference>
<feature type="region of interest" description="Disordered" evidence="1">
    <location>
        <begin position="702"/>
        <end position="735"/>
    </location>
</feature>
<gene>
    <name evidence="4" type="ORF">PPGU16_31830</name>
</gene>
<feature type="transmembrane region" description="Helical" evidence="2">
    <location>
        <begin position="641"/>
        <end position="659"/>
    </location>
</feature>
<evidence type="ECO:0000313" key="4">
    <source>
        <dbReference type="EMBL" id="BCF90116.1"/>
    </source>
</evidence>
<keyword evidence="3" id="KW-0732">Signal</keyword>
<keyword evidence="2" id="KW-0472">Membrane</keyword>
<dbReference type="AlphaFoldDB" id="A0A7I8BMY9"/>
<feature type="transmembrane region" description="Helical" evidence="2">
    <location>
        <begin position="113"/>
        <end position="132"/>
    </location>
</feature>
<organism evidence="4 5">
    <name type="scientific">Paraburkholderia largidicola</name>
    <dbReference type="NCBI Taxonomy" id="3014751"/>
    <lineage>
        <taxon>Bacteria</taxon>
        <taxon>Pseudomonadati</taxon>
        <taxon>Pseudomonadota</taxon>
        <taxon>Betaproteobacteria</taxon>
        <taxon>Burkholderiales</taxon>
        <taxon>Burkholderiaceae</taxon>
        <taxon>Paraburkholderia</taxon>
    </lineage>
</organism>
<dbReference type="Proteomes" id="UP000510888">
    <property type="component" value="Chromosome 1"/>
</dbReference>
<keyword evidence="5" id="KW-1185">Reference proteome</keyword>
<feature type="chain" id="PRO_5029450234" evidence="3">
    <location>
        <begin position="23"/>
        <end position="735"/>
    </location>
</feature>
<evidence type="ECO:0000256" key="2">
    <source>
        <dbReference type="SAM" id="Phobius"/>
    </source>
</evidence>
<accession>A0A7I8BMY9</accession>
<dbReference type="NCBIfam" id="TIGR04346">
    <property type="entry name" value="DotA_TraY"/>
    <property type="match status" value="1"/>
</dbReference>
<feature type="signal peptide" evidence="3">
    <location>
        <begin position="1"/>
        <end position="22"/>
    </location>
</feature>
<evidence type="ECO:0000313" key="5">
    <source>
        <dbReference type="Proteomes" id="UP000510888"/>
    </source>
</evidence>
<feature type="transmembrane region" description="Helical" evidence="2">
    <location>
        <begin position="71"/>
        <end position="92"/>
    </location>
</feature>
<sequence>MNNVKRTAAAVSITLTSATSFAQSSVTMGEIQNAANRSGDKSMSLLELVYGSIVHNPLAAGGGSGGMISQLFLVLNSCMLAVGAIWATYHFGSAMIATGQDGEFMGQKKSSPWFIIRLGVGFTGLVPIFGGYCGAQMAMLWGTMAGVGIANLSLDAAVAVLNSGGSMIATPAAPHATTLAKALFEANLCAQAANTAIANMPNDTGVSVDPAENFAPLATGTKIVLMNQRGLSCGGAEIDITAPPSIPQYDGMAVYAIDPNPAYSRLLAAHQSALTAMQSTLAAAAQTYVSAINGQAQPAEPANTISQAALQYQATITKAIADSSSDISQLATVIQSNLQRDGWIMMGAWYQTFAQANSQLTSLANATAAPVPGTDPDNMPYPQVYRKVIATYAQQNQRDASVTTSQGLANLSGSGITGMTDPKSILGKIFDGQGWIRRMVSLNSDQGQVGATNPLIGMKNLGDYILDAGWAALAAYTAVEGIAAVKETSAGKIVSTATSVATFGLSDVVSGAASGALKALAPFVVVTMITLFFFGAMLSIYIPMLPFIIWFSGVVSWYAVVGESMVASPLWAMTHLDGEGEGLGQRPTHGYIFLLNVMFRPVFMEIGFVLAGAGIVVLGTLLNSMFGVALANAQIDSTTGLVSIIGYIVLYVGMCQTLCNSTFSLIHIVPDQVFSWVGGQMASRMPEMEDRVNRLFGAGVGHGGNTGRSQVPASLGGNGAPTDPRDTDHIPRERV</sequence>
<name>A0A7I8BMY9_9BURK</name>
<dbReference type="KEGG" id="plad:PPGU16_31830"/>
<dbReference type="RefSeq" id="WP_180721038.1">
    <property type="nucleotide sequence ID" value="NZ_AP023174.1"/>
</dbReference>
<keyword evidence="2" id="KW-1133">Transmembrane helix</keyword>
<evidence type="ECO:0000256" key="3">
    <source>
        <dbReference type="SAM" id="SignalP"/>
    </source>
</evidence>